<evidence type="ECO:0000256" key="10">
    <source>
        <dbReference type="SAM" id="Phobius"/>
    </source>
</evidence>
<feature type="transmembrane region" description="Helical" evidence="10">
    <location>
        <begin position="51"/>
        <end position="72"/>
    </location>
</feature>
<keyword evidence="7 9" id="KW-0675">Receptor</keyword>
<feature type="transmembrane region" description="Helical" evidence="10">
    <location>
        <begin position="160"/>
        <end position="178"/>
    </location>
</feature>
<reference evidence="12 13" key="1">
    <citation type="journal article" date="2024" name="BMC Genomics">
        <title>De novo assembly and annotation of Popillia japonica's genome with initial clues to its potential as an invasive pest.</title>
        <authorList>
            <person name="Cucini C."/>
            <person name="Boschi S."/>
            <person name="Funari R."/>
            <person name="Cardaioli E."/>
            <person name="Iannotti N."/>
            <person name="Marturano G."/>
            <person name="Paoli F."/>
            <person name="Bruttini M."/>
            <person name="Carapelli A."/>
            <person name="Frati F."/>
            <person name="Nardi F."/>
        </authorList>
    </citation>
    <scope>NUCLEOTIDE SEQUENCE [LARGE SCALE GENOMIC DNA]</scope>
    <source>
        <strain evidence="12">DMR45628</strain>
    </source>
</reference>
<evidence type="ECO:0000256" key="8">
    <source>
        <dbReference type="ARBA" id="ARBA00023224"/>
    </source>
</evidence>
<comment type="caution">
    <text evidence="12">The sequence shown here is derived from an EMBL/GenBank/DDBJ whole genome shotgun (WGS) entry which is preliminary data.</text>
</comment>
<evidence type="ECO:0000259" key="11">
    <source>
        <dbReference type="PROSITE" id="PS50262"/>
    </source>
</evidence>
<dbReference type="PANTHER" id="PTHR45695:SF15">
    <property type="entry name" value="OPSIN RH2"/>
    <property type="match status" value="1"/>
</dbReference>
<gene>
    <name evidence="12" type="ORF">QE152_g36752</name>
</gene>
<name>A0AAW1ICL4_POPJA</name>
<evidence type="ECO:0000313" key="13">
    <source>
        <dbReference type="Proteomes" id="UP001458880"/>
    </source>
</evidence>
<feature type="transmembrane region" description="Helical" evidence="10">
    <location>
        <begin position="12"/>
        <end position="30"/>
    </location>
</feature>
<comment type="subcellular location">
    <subcellularLocation>
        <location evidence="1">Membrane</location>
        <topology evidence="1">Multi-pass membrane protein</topology>
    </subcellularLocation>
</comment>
<dbReference type="PROSITE" id="PS00237">
    <property type="entry name" value="G_PROTEIN_RECEP_F1_1"/>
    <property type="match status" value="1"/>
</dbReference>
<evidence type="ECO:0000256" key="7">
    <source>
        <dbReference type="ARBA" id="ARBA00023170"/>
    </source>
</evidence>
<keyword evidence="6 10" id="KW-0472">Membrane</keyword>
<protein>
    <submittedName>
        <fullName evidence="12">7 transmembrane receptor (Rhodopsin family)</fullName>
    </submittedName>
</protein>
<dbReference type="InterPro" id="IPR000276">
    <property type="entry name" value="GPCR_Rhodpsn"/>
</dbReference>
<dbReference type="PANTHER" id="PTHR45695">
    <property type="entry name" value="LEUCOKININ RECEPTOR-RELATED"/>
    <property type="match status" value="1"/>
</dbReference>
<dbReference type="SUPFAM" id="SSF81321">
    <property type="entry name" value="Family A G protein-coupled receptor-like"/>
    <property type="match status" value="1"/>
</dbReference>
<dbReference type="Pfam" id="PF00001">
    <property type="entry name" value="7tm_1"/>
    <property type="match status" value="1"/>
</dbReference>
<evidence type="ECO:0000256" key="2">
    <source>
        <dbReference type="ARBA" id="ARBA00010663"/>
    </source>
</evidence>
<comment type="similarity">
    <text evidence="2 9">Belongs to the G-protein coupled receptor 1 family.</text>
</comment>
<dbReference type="Gene3D" id="1.20.1070.10">
    <property type="entry name" value="Rhodopsin 7-helix transmembrane proteins"/>
    <property type="match status" value="1"/>
</dbReference>
<dbReference type="InterPro" id="IPR000611">
    <property type="entry name" value="NPY_rcpt"/>
</dbReference>
<feature type="transmembrane region" description="Helical" evidence="10">
    <location>
        <begin position="103"/>
        <end position="124"/>
    </location>
</feature>
<dbReference type="PROSITE" id="PS50262">
    <property type="entry name" value="G_PROTEIN_RECEP_F1_2"/>
    <property type="match status" value="1"/>
</dbReference>
<dbReference type="GO" id="GO:0005886">
    <property type="term" value="C:plasma membrane"/>
    <property type="evidence" value="ECO:0007669"/>
    <property type="project" value="TreeGrafter"/>
</dbReference>
<dbReference type="PRINTS" id="PR00237">
    <property type="entry name" value="GPCRRHODOPSN"/>
</dbReference>
<evidence type="ECO:0000256" key="5">
    <source>
        <dbReference type="ARBA" id="ARBA00023040"/>
    </source>
</evidence>
<dbReference type="PRINTS" id="PR01012">
    <property type="entry name" value="NRPEPTIDEYR"/>
</dbReference>
<dbReference type="EMBL" id="JASPKY010000665">
    <property type="protein sequence ID" value="KAK9687040.1"/>
    <property type="molecule type" value="Genomic_DNA"/>
</dbReference>
<sequence>MGEIFCKTGNFLQCIAVAASVFTITAMALDRYMAITQPFGLSRCLCFNRKTAILVIIFVWIISVIIFAPILFVRQLDSFDLPADIVFCLENWDHMEDLYPRKVFGIVCFTVMFAIPGCLMLWAYSMMGRKLCSVRPPFDNDEGSISTQQSFRLVRERKRVAWILLLLAFVFAVCWLPYNTVNLLRDAGTHINIYCTHYLLLLGHANSALNPIIYCVMSRNFRRSVKELICRTRINFECRRNQRIRFL</sequence>
<evidence type="ECO:0000256" key="6">
    <source>
        <dbReference type="ARBA" id="ARBA00023136"/>
    </source>
</evidence>
<evidence type="ECO:0000256" key="1">
    <source>
        <dbReference type="ARBA" id="ARBA00004141"/>
    </source>
</evidence>
<dbReference type="AlphaFoldDB" id="A0AAW1ICL4"/>
<organism evidence="12 13">
    <name type="scientific">Popillia japonica</name>
    <name type="common">Japanese beetle</name>
    <dbReference type="NCBI Taxonomy" id="7064"/>
    <lineage>
        <taxon>Eukaryota</taxon>
        <taxon>Metazoa</taxon>
        <taxon>Ecdysozoa</taxon>
        <taxon>Arthropoda</taxon>
        <taxon>Hexapoda</taxon>
        <taxon>Insecta</taxon>
        <taxon>Pterygota</taxon>
        <taxon>Neoptera</taxon>
        <taxon>Endopterygota</taxon>
        <taxon>Coleoptera</taxon>
        <taxon>Polyphaga</taxon>
        <taxon>Scarabaeiformia</taxon>
        <taxon>Scarabaeidae</taxon>
        <taxon>Rutelinae</taxon>
        <taxon>Popillia</taxon>
    </lineage>
</organism>
<evidence type="ECO:0000256" key="4">
    <source>
        <dbReference type="ARBA" id="ARBA00022989"/>
    </source>
</evidence>
<evidence type="ECO:0000313" key="12">
    <source>
        <dbReference type="EMBL" id="KAK9687040.1"/>
    </source>
</evidence>
<keyword evidence="13" id="KW-1185">Reference proteome</keyword>
<keyword evidence="4 10" id="KW-1133">Transmembrane helix</keyword>
<evidence type="ECO:0000256" key="3">
    <source>
        <dbReference type="ARBA" id="ARBA00022692"/>
    </source>
</evidence>
<feature type="domain" description="G-protein coupled receptors family 1 profile" evidence="11">
    <location>
        <begin position="1"/>
        <end position="214"/>
    </location>
</feature>
<keyword evidence="3 9" id="KW-0812">Transmembrane</keyword>
<proteinExistence type="inferred from homology"/>
<accession>A0AAW1ICL4</accession>
<dbReference type="Proteomes" id="UP001458880">
    <property type="component" value="Unassembled WGS sequence"/>
</dbReference>
<keyword evidence="8 9" id="KW-0807">Transducer</keyword>
<keyword evidence="5 9" id="KW-0297">G-protein coupled receptor</keyword>
<dbReference type="InterPro" id="IPR017452">
    <property type="entry name" value="GPCR_Rhodpsn_7TM"/>
</dbReference>
<feature type="transmembrane region" description="Helical" evidence="10">
    <location>
        <begin position="198"/>
        <end position="217"/>
    </location>
</feature>
<evidence type="ECO:0000256" key="9">
    <source>
        <dbReference type="RuleBase" id="RU000688"/>
    </source>
</evidence>
<dbReference type="GO" id="GO:0004983">
    <property type="term" value="F:neuropeptide Y receptor activity"/>
    <property type="evidence" value="ECO:0007669"/>
    <property type="project" value="InterPro"/>
</dbReference>